<dbReference type="InterPro" id="IPR043129">
    <property type="entry name" value="ATPase_NBD"/>
</dbReference>
<dbReference type="SUPFAM" id="SSF53067">
    <property type="entry name" value="Actin-like ATPase domain"/>
    <property type="match status" value="2"/>
</dbReference>
<evidence type="ECO:0000313" key="2">
    <source>
        <dbReference type="EMBL" id="PVW13789.1"/>
    </source>
</evidence>
<proteinExistence type="predicted"/>
<dbReference type="EMBL" id="QEHR01000007">
    <property type="protein sequence ID" value="PVW13789.1"/>
    <property type="molecule type" value="Genomic_DNA"/>
</dbReference>
<dbReference type="OrthoDB" id="9814545at2"/>
<dbReference type="InterPro" id="IPR050273">
    <property type="entry name" value="GppA/Ppx_hydrolase"/>
</dbReference>
<dbReference type="Gene3D" id="3.30.420.150">
    <property type="entry name" value="Exopolyphosphatase. Domain 2"/>
    <property type="match status" value="1"/>
</dbReference>
<name>A0A2U0HY87_9FLAO</name>
<protein>
    <submittedName>
        <fullName evidence="2">Exopolyphosphatase</fullName>
    </submittedName>
</protein>
<dbReference type="GO" id="GO:0016462">
    <property type="term" value="F:pyrophosphatase activity"/>
    <property type="evidence" value="ECO:0007669"/>
    <property type="project" value="TreeGrafter"/>
</dbReference>
<evidence type="ECO:0000259" key="1">
    <source>
        <dbReference type="Pfam" id="PF02541"/>
    </source>
</evidence>
<reference evidence="2 3" key="1">
    <citation type="submission" date="2018-04" db="EMBL/GenBank/DDBJ databases">
        <title>Marixanthomonas spongiae HN-E44 sp. nov., isolated from a marine sponge.</title>
        <authorList>
            <person name="Luo L."/>
            <person name="Zhuang L."/>
        </authorList>
    </citation>
    <scope>NUCLEOTIDE SEQUENCE [LARGE SCALE GENOMIC DNA]</scope>
    <source>
        <strain evidence="2 3">HN-E44</strain>
    </source>
</reference>
<dbReference type="RefSeq" id="WP_116694922.1">
    <property type="nucleotide sequence ID" value="NZ_QEHR01000007.1"/>
</dbReference>
<dbReference type="AlphaFoldDB" id="A0A2U0HY87"/>
<feature type="domain" description="Ppx/GppA phosphatase N-terminal" evidence="1">
    <location>
        <begin position="43"/>
        <end position="291"/>
    </location>
</feature>
<dbReference type="Gene3D" id="3.30.420.40">
    <property type="match status" value="1"/>
</dbReference>
<evidence type="ECO:0000313" key="3">
    <source>
        <dbReference type="Proteomes" id="UP000245962"/>
    </source>
</evidence>
<sequence>MLTIDKYAAIDIGSNAIRLLIALVIEQKDKDPVFKKRSLVRVPIRLGADVFLQGNISEKNQLRMRDAMKAFDLLMKNHEVTRFRACATSAMREADNGSEVAEELKKETGININIIDGNDEAAIIATTDLKELIQTEKTFLYVDVGGGSTEFTLFSDGKTVDSKSFKLGTVRIINNMITETIWEEVESWIKTTTKPYKKVSLIGSGGNINHIYKNSGKKIGKPLSYFYLGSYYDMIKSLSYEERILELNMNPDRADVVVPATRIYLSAMKWSGAKNVYVPKIGLSDGIIKSLYNEKIAAELEVNN</sequence>
<dbReference type="PANTHER" id="PTHR30005:SF0">
    <property type="entry name" value="RETROGRADE REGULATION PROTEIN 2"/>
    <property type="match status" value="1"/>
</dbReference>
<dbReference type="PANTHER" id="PTHR30005">
    <property type="entry name" value="EXOPOLYPHOSPHATASE"/>
    <property type="match status" value="1"/>
</dbReference>
<gene>
    <name evidence="2" type="ORF">DDV96_11570</name>
</gene>
<dbReference type="Pfam" id="PF02541">
    <property type="entry name" value="Ppx-GppA"/>
    <property type="match status" value="1"/>
</dbReference>
<dbReference type="InterPro" id="IPR003695">
    <property type="entry name" value="Ppx_GppA_N"/>
</dbReference>
<keyword evidence="3" id="KW-1185">Reference proteome</keyword>
<organism evidence="2 3">
    <name type="scientific">Marixanthomonas spongiae</name>
    <dbReference type="NCBI Taxonomy" id="2174845"/>
    <lineage>
        <taxon>Bacteria</taxon>
        <taxon>Pseudomonadati</taxon>
        <taxon>Bacteroidota</taxon>
        <taxon>Flavobacteriia</taxon>
        <taxon>Flavobacteriales</taxon>
        <taxon>Flavobacteriaceae</taxon>
        <taxon>Marixanthomonas</taxon>
    </lineage>
</organism>
<accession>A0A2U0HY87</accession>
<dbReference type="Proteomes" id="UP000245962">
    <property type="component" value="Unassembled WGS sequence"/>
</dbReference>
<comment type="caution">
    <text evidence="2">The sequence shown here is derived from an EMBL/GenBank/DDBJ whole genome shotgun (WGS) entry which is preliminary data.</text>
</comment>
<dbReference type="CDD" id="cd24006">
    <property type="entry name" value="ASKHA_NBD_PPX_GppA"/>
    <property type="match status" value="1"/>
</dbReference>